<evidence type="ECO:0000313" key="1">
    <source>
        <dbReference type="EMBL" id="BDS08267.1"/>
    </source>
</evidence>
<gene>
    <name evidence="1" type="ORF">NT6N_33070</name>
</gene>
<reference evidence="1" key="1">
    <citation type="submission" date="2024-07" db="EMBL/GenBank/DDBJ databases">
        <title>Complete genome sequence of Verrucomicrobiaceae bacterium NT6N.</title>
        <authorList>
            <person name="Huang C."/>
            <person name="Takami H."/>
            <person name="Hamasaki K."/>
        </authorList>
    </citation>
    <scope>NUCLEOTIDE SEQUENCE</scope>
    <source>
        <strain evidence="1">NT6N</strain>
    </source>
</reference>
<name>A0AAT9FQU8_9BACT</name>
<organism evidence="1">
    <name type="scientific">Oceaniferula spumae</name>
    <dbReference type="NCBI Taxonomy" id="2979115"/>
    <lineage>
        <taxon>Bacteria</taxon>
        <taxon>Pseudomonadati</taxon>
        <taxon>Verrucomicrobiota</taxon>
        <taxon>Verrucomicrobiia</taxon>
        <taxon>Verrucomicrobiales</taxon>
        <taxon>Verrucomicrobiaceae</taxon>
        <taxon>Oceaniferula</taxon>
    </lineage>
</organism>
<accession>A0AAT9FQU8</accession>
<dbReference type="EMBL" id="AP026866">
    <property type="protein sequence ID" value="BDS08267.1"/>
    <property type="molecule type" value="Genomic_DNA"/>
</dbReference>
<proteinExistence type="predicted"/>
<dbReference type="KEGG" id="osu:NT6N_33070"/>
<protein>
    <submittedName>
        <fullName evidence="1">Uncharacterized protein</fullName>
    </submittedName>
</protein>
<sequence>MAVSVMNNGSPQVEAQTFYATAQVTAAWALSPSTQQPPITVMITRTAGLRNNPPSIAN</sequence>
<dbReference type="AlphaFoldDB" id="A0AAT9FQU8"/>